<feature type="binding site" description="axial binding residue" evidence="8">
    <location>
        <position position="452"/>
    </location>
    <ligand>
        <name>heme</name>
        <dbReference type="ChEBI" id="CHEBI:30413"/>
    </ligand>
    <ligandPart>
        <name>Fe</name>
        <dbReference type="ChEBI" id="CHEBI:18248"/>
    </ligandPart>
</feature>
<dbReference type="InterPro" id="IPR017972">
    <property type="entry name" value="Cyt_P450_CS"/>
</dbReference>
<evidence type="ECO:0000256" key="3">
    <source>
        <dbReference type="ARBA" id="ARBA00022617"/>
    </source>
</evidence>
<keyword evidence="3 8" id="KW-0349">Heme</keyword>
<evidence type="ECO:0000313" key="12">
    <source>
        <dbReference type="Proteomes" id="UP001516400"/>
    </source>
</evidence>
<dbReference type="InterPro" id="IPR001128">
    <property type="entry name" value="Cyt_P450"/>
</dbReference>
<evidence type="ECO:0000256" key="2">
    <source>
        <dbReference type="ARBA" id="ARBA00010617"/>
    </source>
</evidence>
<evidence type="ECO:0000256" key="5">
    <source>
        <dbReference type="ARBA" id="ARBA00023002"/>
    </source>
</evidence>
<name>A0ABD2P3J1_9CUCU</name>
<evidence type="ECO:0000256" key="1">
    <source>
        <dbReference type="ARBA" id="ARBA00001971"/>
    </source>
</evidence>
<feature type="transmembrane region" description="Helical" evidence="10">
    <location>
        <begin position="6"/>
        <end position="21"/>
    </location>
</feature>
<evidence type="ECO:0000256" key="6">
    <source>
        <dbReference type="ARBA" id="ARBA00023004"/>
    </source>
</evidence>
<proteinExistence type="inferred from homology"/>
<dbReference type="GO" id="GO:0046872">
    <property type="term" value="F:metal ion binding"/>
    <property type="evidence" value="ECO:0007669"/>
    <property type="project" value="UniProtKB-KW"/>
</dbReference>
<reference evidence="11 12" key="1">
    <citation type="journal article" date="2021" name="BMC Biol.">
        <title>Horizontally acquired antibacterial genes associated with adaptive radiation of ladybird beetles.</title>
        <authorList>
            <person name="Li H.S."/>
            <person name="Tang X.F."/>
            <person name="Huang Y.H."/>
            <person name="Xu Z.Y."/>
            <person name="Chen M.L."/>
            <person name="Du X.Y."/>
            <person name="Qiu B.Y."/>
            <person name="Chen P.T."/>
            <person name="Zhang W."/>
            <person name="Slipinski A."/>
            <person name="Escalona H.E."/>
            <person name="Waterhouse R.M."/>
            <person name="Zwick A."/>
            <person name="Pang H."/>
        </authorList>
    </citation>
    <scope>NUCLEOTIDE SEQUENCE [LARGE SCALE GENOMIC DNA]</scope>
    <source>
        <strain evidence="11">SYSU2018</strain>
    </source>
</reference>
<keyword evidence="10" id="KW-0812">Transmembrane</keyword>
<dbReference type="PANTHER" id="PTHR24291">
    <property type="entry name" value="CYTOCHROME P450 FAMILY 4"/>
    <property type="match status" value="1"/>
</dbReference>
<comment type="cofactor">
    <cofactor evidence="1 8">
        <name>heme</name>
        <dbReference type="ChEBI" id="CHEBI:30413"/>
    </cofactor>
</comment>
<dbReference type="InterPro" id="IPR036396">
    <property type="entry name" value="Cyt_P450_sf"/>
</dbReference>
<dbReference type="SUPFAM" id="SSF48264">
    <property type="entry name" value="Cytochrome P450"/>
    <property type="match status" value="1"/>
</dbReference>
<evidence type="ECO:0008006" key="13">
    <source>
        <dbReference type="Google" id="ProtNLM"/>
    </source>
</evidence>
<dbReference type="Gene3D" id="1.10.630.10">
    <property type="entry name" value="Cytochrome P450"/>
    <property type="match status" value="1"/>
</dbReference>
<gene>
    <name evidence="11" type="ORF">HHI36_000003</name>
</gene>
<dbReference type="Proteomes" id="UP001516400">
    <property type="component" value="Unassembled WGS sequence"/>
</dbReference>
<dbReference type="InterPro" id="IPR050196">
    <property type="entry name" value="Cytochrome_P450_Monoox"/>
</dbReference>
<dbReference type="PRINTS" id="PR00463">
    <property type="entry name" value="EP450I"/>
</dbReference>
<organism evidence="11 12">
    <name type="scientific">Cryptolaemus montrouzieri</name>
    <dbReference type="NCBI Taxonomy" id="559131"/>
    <lineage>
        <taxon>Eukaryota</taxon>
        <taxon>Metazoa</taxon>
        <taxon>Ecdysozoa</taxon>
        <taxon>Arthropoda</taxon>
        <taxon>Hexapoda</taxon>
        <taxon>Insecta</taxon>
        <taxon>Pterygota</taxon>
        <taxon>Neoptera</taxon>
        <taxon>Endopterygota</taxon>
        <taxon>Coleoptera</taxon>
        <taxon>Polyphaga</taxon>
        <taxon>Cucujiformia</taxon>
        <taxon>Coccinelloidea</taxon>
        <taxon>Coccinellidae</taxon>
        <taxon>Scymninae</taxon>
        <taxon>Scymnini</taxon>
        <taxon>Cryptolaemus</taxon>
    </lineage>
</organism>
<keyword evidence="10" id="KW-0472">Membrane</keyword>
<keyword evidence="5 9" id="KW-0560">Oxidoreductase</keyword>
<evidence type="ECO:0000256" key="10">
    <source>
        <dbReference type="SAM" id="Phobius"/>
    </source>
</evidence>
<keyword evidence="12" id="KW-1185">Reference proteome</keyword>
<keyword evidence="10" id="KW-1133">Transmembrane helix</keyword>
<dbReference type="PROSITE" id="PS00086">
    <property type="entry name" value="CYTOCHROME_P450"/>
    <property type="match status" value="1"/>
</dbReference>
<dbReference type="InterPro" id="IPR002401">
    <property type="entry name" value="Cyt_P450_E_grp-I"/>
</dbReference>
<evidence type="ECO:0000313" key="11">
    <source>
        <dbReference type="EMBL" id="KAL3285471.1"/>
    </source>
</evidence>
<dbReference type="EMBL" id="JABFTP020000185">
    <property type="protein sequence ID" value="KAL3285471.1"/>
    <property type="molecule type" value="Genomic_DNA"/>
</dbReference>
<dbReference type="GO" id="GO:0004497">
    <property type="term" value="F:monooxygenase activity"/>
    <property type="evidence" value="ECO:0007669"/>
    <property type="project" value="UniProtKB-KW"/>
</dbReference>
<dbReference type="AlphaFoldDB" id="A0ABD2P3J1"/>
<keyword evidence="6 8" id="KW-0408">Iron</keyword>
<comment type="similarity">
    <text evidence="2 9">Belongs to the cytochrome P450 family.</text>
</comment>
<comment type="caution">
    <text evidence="11">The sequence shown here is derived from an EMBL/GenBank/DDBJ whole genome shotgun (WGS) entry which is preliminary data.</text>
</comment>
<evidence type="ECO:0000256" key="8">
    <source>
        <dbReference type="PIRSR" id="PIRSR602401-1"/>
    </source>
</evidence>
<evidence type="ECO:0000256" key="7">
    <source>
        <dbReference type="ARBA" id="ARBA00023033"/>
    </source>
</evidence>
<evidence type="ECO:0000256" key="4">
    <source>
        <dbReference type="ARBA" id="ARBA00022723"/>
    </source>
</evidence>
<keyword evidence="4 8" id="KW-0479">Metal-binding</keyword>
<sequence length="506" mass="59019">MAVLDFLFLIIIILLPFWYFSKNRKQRRRIIEALEKFKGDPWYPILGTAWSQVFVRKEDLFDQMYNRPEKYGPIYRSWVGSEPLIHLTKAKHAEILLKSSVNIKKGKNYEFVRSFLGDGLITGHGEQWQRHRKLITPAFHFKILDGFQDIFSEKSQMLVEELQPLADGKFFDIYSHITHCALDIICETAMGVKINAMQCFDSEYIKAIYRIAEIILYRWFRPWLHSDFIFKHSPVGKEHDKLIRIVHDFVESVIEDRKKELENSKGITEVSEEDRLLGKKKKMAFLDLLLLQNVGKNELSDKEIREEVDTFMFAGHDTTTSSVCWTLFSLGNYPEIQEKIHEEIDSIFHGEDRPFTPDDVAKLQYTERVIKETLRLYAVVPYILRYLVEDIELEGVTIPAGVTVAIHITNLHKDPEQFPDPHRFDPDRFLPENVSKRNPYSHIPFSAGPRNCLGQKFASRSAKTMVASILRKYKVKSQVKPSEMKYFGTMLLKPQGGLRISLEPRV</sequence>
<dbReference type="PANTHER" id="PTHR24291:SF209">
    <property type="entry name" value="CYTOCHROME P450-LIKE PROTEIN"/>
    <property type="match status" value="1"/>
</dbReference>
<evidence type="ECO:0000256" key="9">
    <source>
        <dbReference type="RuleBase" id="RU000461"/>
    </source>
</evidence>
<dbReference type="PRINTS" id="PR00385">
    <property type="entry name" value="P450"/>
</dbReference>
<dbReference type="CDD" id="cd20628">
    <property type="entry name" value="CYP4"/>
    <property type="match status" value="1"/>
</dbReference>
<accession>A0ABD2P3J1</accession>
<dbReference type="Pfam" id="PF00067">
    <property type="entry name" value="p450"/>
    <property type="match status" value="1"/>
</dbReference>
<protein>
    <recommendedName>
        <fullName evidence="13">Cytochrome P450</fullName>
    </recommendedName>
</protein>
<keyword evidence="7 9" id="KW-0503">Monooxygenase</keyword>